<dbReference type="NCBIfam" id="TIGR00229">
    <property type="entry name" value="sensory_box"/>
    <property type="match status" value="4"/>
</dbReference>
<dbReference type="GO" id="GO:0007234">
    <property type="term" value="P:osmosensory signaling via phosphorelay pathway"/>
    <property type="evidence" value="ECO:0007669"/>
    <property type="project" value="TreeGrafter"/>
</dbReference>
<dbReference type="Pfam" id="PF00512">
    <property type="entry name" value="HisKA"/>
    <property type="match status" value="1"/>
</dbReference>
<dbReference type="GO" id="GO:0030295">
    <property type="term" value="F:protein kinase activator activity"/>
    <property type="evidence" value="ECO:0007669"/>
    <property type="project" value="TreeGrafter"/>
</dbReference>
<evidence type="ECO:0000259" key="16">
    <source>
        <dbReference type="PROSITE" id="PS50112"/>
    </source>
</evidence>
<dbReference type="Pfam" id="PF13185">
    <property type="entry name" value="GAF_2"/>
    <property type="match status" value="1"/>
</dbReference>
<dbReference type="Pfam" id="PF02518">
    <property type="entry name" value="HATPase_c"/>
    <property type="match status" value="1"/>
</dbReference>
<dbReference type="Gene3D" id="3.30.450.40">
    <property type="match status" value="1"/>
</dbReference>
<keyword evidence="10" id="KW-1133">Transmembrane helix</keyword>
<dbReference type="InterPro" id="IPR036890">
    <property type="entry name" value="HATPase_C_sf"/>
</dbReference>
<feature type="domain" description="Response regulatory" evidence="15">
    <location>
        <begin position="1"/>
        <end position="70"/>
    </location>
</feature>
<dbReference type="InterPro" id="IPR004358">
    <property type="entry name" value="Sig_transdc_His_kin-like_C"/>
</dbReference>
<comment type="catalytic activity">
    <reaction evidence="1">
        <text>ATP + protein L-histidine = ADP + protein N-phospho-L-histidine.</text>
        <dbReference type="EC" id="2.7.13.3"/>
    </reaction>
</comment>
<dbReference type="EC" id="2.7.13.3" evidence="3"/>
<evidence type="ECO:0000256" key="13">
    <source>
        <dbReference type="SAM" id="Coils"/>
    </source>
</evidence>
<dbReference type="InterPro" id="IPR003594">
    <property type="entry name" value="HATPase_dom"/>
</dbReference>
<evidence type="ECO:0000256" key="10">
    <source>
        <dbReference type="ARBA" id="ARBA00022989"/>
    </source>
</evidence>
<dbReference type="InterPro" id="IPR001789">
    <property type="entry name" value="Sig_transdc_resp-reg_receiver"/>
</dbReference>
<feature type="coiled-coil region" evidence="13">
    <location>
        <begin position="1011"/>
        <end position="1056"/>
    </location>
</feature>
<feature type="domain" description="PAS" evidence="16">
    <location>
        <begin position="1039"/>
        <end position="1109"/>
    </location>
</feature>
<dbReference type="InterPro" id="IPR005467">
    <property type="entry name" value="His_kinase_dom"/>
</dbReference>
<dbReference type="Gene3D" id="1.10.287.130">
    <property type="match status" value="1"/>
</dbReference>
<proteinExistence type="predicted"/>
<evidence type="ECO:0000256" key="4">
    <source>
        <dbReference type="ARBA" id="ARBA00022553"/>
    </source>
</evidence>
<dbReference type="InterPro" id="IPR011006">
    <property type="entry name" value="CheY-like_superfamily"/>
</dbReference>
<dbReference type="PANTHER" id="PTHR42878">
    <property type="entry name" value="TWO-COMPONENT HISTIDINE KINASE"/>
    <property type="match status" value="1"/>
</dbReference>
<dbReference type="GO" id="GO:0016020">
    <property type="term" value="C:membrane"/>
    <property type="evidence" value="ECO:0007669"/>
    <property type="project" value="UniProtKB-SubCell"/>
</dbReference>
<dbReference type="InterPro" id="IPR000700">
    <property type="entry name" value="PAS-assoc_C"/>
</dbReference>
<keyword evidence="8" id="KW-0418">Kinase</keyword>
<dbReference type="SMART" id="SM00387">
    <property type="entry name" value="HATPase_c"/>
    <property type="match status" value="1"/>
</dbReference>
<dbReference type="InterPro" id="IPR013656">
    <property type="entry name" value="PAS_4"/>
</dbReference>
<feature type="domain" description="PAC" evidence="17">
    <location>
        <begin position="695"/>
        <end position="746"/>
    </location>
</feature>
<evidence type="ECO:0000256" key="1">
    <source>
        <dbReference type="ARBA" id="ARBA00000085"/>
    </source>
</evidence>
<dbReference type="EMBL" id="LAZR01009008">
    <property type="protein sequence ID" value="KKM75261.1"/>
    <property type="molecule type" value="Genomic_DNA"/>
</dbReference>
<dbReference type="SUPFAM" id="SSF47384">
    <property type="entry name" value="Homodimeric domain of signal transducing histidine kinase"/>
    <property type="match status" value="1"/>
</dbReference>
<keyword evidence="6" id="KW-0812">Transmembrane</keyword>
<dbReference type="InterPro" id="IPR029016">
    <property type="entry name" value="GAF-like_dom_sf"/>
</dbReference>
<dbReference type="Pfam" id="PF08447">
    <property type="entry name" value="PAS_3"/>
    <property type="match status" value="1"/>
</dbReference>
<dbReference type="PROSITE" id="PS50112">
    <property type="entry name" value="PAS"/>
    <property type="match status" value="2"/>
</dbReference>
<evidence type="ECO:0000259" key="15">
    <source>
        <dbReference type="PROSITE" id="PS50110"/>
    </source>
</evidence>
<evidence type="ECO:0000256" key="6">
    <source>
        <dbReference type="ARBA" id="ARBA00022692"/>
    </source>
</evidence>
<dbReference type="SUPFAM" id="SSF52172">
    <property type="entry name" value="CheY-like"/>
    <property type="match status" value="1"/>
</dbReference>
<dbReference type="Gene3D" id="3.30.565.10">
    <property type="entry name" value="Histidine kinase-like ATPase, C-terminal domain"/>
    <property type="match status" value="1"/>
</dbReference>
<dbReference type="InterPro" id="IPR003018">
    <property type="entry name" value="GAF"/>
</dbReference>
<dbReference type="SMART" id="SM00091">
    <property type="entry name" value="PAS"/>
    <property type="match status" value="5"/>
</dbReference>
<keyword evidence="11" id="KW-0902">Two-component regulatory system</keyword>
<sequence length="1401" mass="160679">VALLDIGLPDIKGTDLLKPLKEKQPEMDIVMMTGNATLNSAVQALNEGASGYIFKPLDIDNLLTNIKNSIEKQHLIEEKQLVEKKLKESESKLKNVITSIPDQIVMIDKKFNISFCNGLVKEIYGESVIGNKCYKIFHGIDDVCEDCHVRKTFEDGKIHHNECERVGKDGNKQNCWCISNVATEDEKGQPSLVLEISRDITDQKKIEKKVIDLAKFPSENPNPVLRVTSEKIIYANKAAEILFDVREKSSIPAQLKKEIIRSLKKNIISNIELELKNKVFSFTFTPILKEKYVNIYGIDITERKMAEQELRKSERKSKQINNELETIIDNIPAIAFYQDKNNVFSRVNQYFADYLNLTKDKLIGKSDYDFFQKDQADQFRQINLEVFNSGKPKLNFEEMWEGPYGSQWTLSSIIPRFNEDNEVIGIIGFIFDITKQKLSEQKLQESEGILKSLNNAFLKYQDDPILNIQTLINTTGTLMKADCAMYNKIIKLDGKEILKTIAIYNEPPDFIGEDDPSGHICTDVIKKNTDDIIIIQDLDQTIYRKTDENIRKYNLKQYVGCAVRLNGKSVGSFCMVYKENRKISENEKNIIKFFTKSVSIEELRLEATRKLEESWKNYKNLSNEFEIILDSVPASVFYKDTKNNFIRVNKRLANTYKMTKIELEDKNLFDIYSQEVAQSLWNDDLEVIKSGNPKLNYEESFDTIDGRRWALKSKIPYFNENGEIIGVIGFSTDITERKRFEKKIIDLARFPSEDPNPVLRMNKEEVMYANKAAQNLFKIGESDKVLILLKDMIIQAMDANITKTAEIELGNQVYSFVITPIKEGNYVNVYGRNITVRKTVERAIQKRNKEISMLLDASRAVLQYSDFKMVAELIFESCINLIGADAGYVALLTPDKKQNRVIYLNPGKLQCEVNPDVLMPIQGMRAKVIKSKKTLYHNDFSDTDWINLLPKGHIPLKNILFAPLIINDEVQGLMGLANREGGFTEEEARLATAFAELASVSLFNSQTLESLEKSELKYKRLSNILEQKVEERTIELKESEEKIQNLITNISEVLLEAKPSGILTYISPQINNLIGYQSDTLIGLNFMDFVHLEDINLFKEMAAKALETKKAVSIECRLKHKKGYFVPVSARWSMVEINNEFKVFGLVSDNTGRKQIDDMIKREIKQLKELDQIRNDLIRRISHELNTPLISILNGSQFLLDSYNDQMSNEAISIVRIINQGGYRLNEMVNNLITAYELETEQLIINIKRENLIPIIKECVEEIIFQADKRKVSINIELLSEVFVDVDRRMIKKVFLNLLSNAIKNTQPNGNIFIKSIEHHNFIEIIIRDTGVGLTKKEKLLIFKKFGKIERYGKGMDVDIEGPGLGLYISSEIVKLHKGEILVKSKGRNKGSTFIIRFFLS</sequence>
<dbReference type="SMART" id="SM00388">
    <property type="entry name" value="HisKA"/>
    <property type="match status" value="1"/>
</dbReference>
<dbReference type="Pfam" id="PF08448">
    <property type="entry name" value="PAS_4"/>
    <property type="match status" value="2"/>
</dbReference>
<dbReference type="Gene3D" id="3.30.450.20">
    <property type="entry name" value="PAS domain"/>
    <property type="match status" value="5"/>
</dbReference>
<comment type="caution">
    <text evidence="18">The sequence shown here is derived from an EMBL/GenBank/DDBJ whole genome shotgun (WGS) entry which is preliminary data.</text>
</comment>
<gene>
    <name evidence="18" type="ORF">LCGC14_1392020</name>
</gene>
<dbReference type="SMART" id="SM00086">
    <property type="entry name" value="PAC"/>
    <property type="match status" value="4"/>
</dbReference>
<dbReference type="CDD" id="cd00075">
    <property type="entry name" value="HATPase"/>
    <property type="match status" value="1"/>
</dbReference>
<evidence type="ECO:0000256" key="5">
    <source>
        <dbReference type="ARBA" id="ARBA00022679"/>
    </source>
</evidence>
<evidence type="ECO:0000256" key="3">
    <source>
        <dbReference type="ARBA" id="ARBA00012438"/>
    </source>
</evidence>
<evidence type="ECO:0000313" key="18">
    <source>
        <dbReference type="EMBL" id="KKM75261.1"/>
    </source>
</evidence>
<evidence type="ECO:0000256" key="9">
    <source>
        <dbReference type="ARBA" id="ARBA00022840"/>
    </source>
</evidence>
<keyword evidence="7" id="KW-0547">Nucleotide-binding</keyword>
<comment type="subcellular location">
    <subcellularLocation>
        <location evidence="2">Membrane</location>
        <topology evidence="2">Multi-pass membrane protein</topology>
    </subcellularLocation>
</comment>
<dbReference type="InterPro" id="IPR013655">
    <property type="entry name" value="PAS_fold_3"/>
</dbReference>
<keyword evidence="4" id="KW-0597">Phosphoprotein</keyword>
<dbReference type="PROSITE" id="PS50113">
    <property type="entry name" value="PAC"/>
    <property type="match status" value="3"/>
</dbReference>
<evidence type="ECO:0000256" key="2">
    <source>
        <dbReference type="ARBA" id="ARBA00004141"/>
    </source>
</evidence>
<feature type="domain" description="PAC" evidence="17">
    <location>
        <begin position="159"/>
        <end position="212"/>
    </location>
</feature>
<feature type="domain" description="PAC" evidence="17">
    <location>
        <begin position="394"/>
        <end position="445"/>
    </location>
</feature>
<dbReference type="SUPFAM" id="SSF55781">
    <property type="entry name" value="GAF domain-like"/>
    <property type="match status" value="1"/>
</dbReference>
<dbReference type="InterPro" id="IPR050351">
    <property type="entry name" value="BphY/WalK/GraS-like"/>
</dbReference>
<dbReference type="InterPro" id="IPR000014">
    <property type="entry name" value="PAS"/>
</dbReference>
<dbReference type="SMART" id="SM00065">
    <property type="entry name" value="GAF"/>
    <property type="match status" value="1"/>
</dbReference>
<feature type="coiled-coil region" evidence="13">
    <location>
        <begin position="303"/>
        <end position="330"/>
    </location>
</feature>
<dbReference type="InterPro" id="IPR003661">
    <property type="entry name" value="HisK_dim/P_dom"/>
</dbReference>
<dbReference type="SUPFAM" id="SSF55874">
    <property type="entry name" value="ATPase domain of HSP90 chaperone/DNA topoisomerase II/histidine kinase"/>
    <property type="match status" value="1"/>
</dbReference>
<dbReference type="InterPro" id="IPR036097">
    <property type="entry name" value="HisK_dim/P_sf"/>
</dbReference>
<dbReference type="CDD" id="cd00082">
    <property type="entry name" value="HisKA"/>
    <property type="match status" value="1"/>
</dbReference>
<dbReference type="PANTHER" id="PTHR42878:SF7">
    <property type="entry name" value="SENSOR HISTIDINE KINASE GLRK"/>
    <property type="match status" value="1"/>
</dbReference>
<keyword evidence="12" id="KW-0472">Membrane</keyword>
<evidence type="ECO:0000256" key="12">
    <source>
        <dbReference type="ARBA" id="ARBA00023136"/>
    </source>
</evidence>
<keyword evidence="5" id="KW-0808">Transferase</keyword>
<organism evidence="18">
    <name type="scientific">marine sediment metagenome</name>
    <dbReference type="NCBI Taxonomy" id="412755"/>
    <lineage>
        <taxon>unclassified sequences</taxon>
        <taxon>metagenomes</taxon>
        <taxon>ecological metagenomes</taxon>
    </lineage>
</organism>
<dbReference type="CDD" id="cd00130">
    <property type="entry name" value="PAS"/>
    <property type="match status" value="2"/>
</dbReference>
<dbReference type="PROSITE" id="PS50110">
    <property type="entry name" value="RESPONSE_REGULATORY"/>
    <property type="match status" value="1"/>
</dbReference>
<feature type="non-terminal residue" evidence="18">
    <location>
        <position position="1"/>
    </location>
</feature>
<dbReference type="Pfam" id="PF00072">
    <property type="entry name" value="Response_reg"/>
    <property type="match status" value="1"/>
</dbReference>
<evidence type="ECO:0000259" key="14">
    <source>
        <dbReference type="PROSITE" id="PS50109"/>
    </source>
</evidence>
<dbReference type="GO" id="GO:0005524">
    <property type="term" value="F:ATP binding"/>
    <property type="evidence" value="ECO:0007669"/>
    <property type="project" value="UniProtKB-KW"/>
</dbReference>
<keyword evidence="9" id="KW-0067">ATP-binding</keyword>
<dbReference type="InterPro" id="IPR001610">
    <property type="entry name" value="PAC"/>
</dbReference>
<dbReference type="PROSITE" id="PS50109">
    <property type="entry name" value="HIS_KIN"/>
    <property type="match status" value="1"/>
</dbReference>
<evidence type="ECO:0000256" key="11">
    <source>
        <dbReference type="ARBA" id="ARBA00023012"/>
    </source>
</evidence>
<evidence type="ECO:0000256" key="8">
    <source>
        <dbReference type="ARBA" id="ARBA00022777"/>
    </source>
</evidence>
<dbReference type="InterPro" id="IPR035965">
    <property type="entry name" value="PAS-like_dom_sf"/>
</dbReference>
<evidence type="ECO:0000256" key="7">
    <source>
        <dbReference type="ARBA" id="ARBA00022741"/>
    </source>
</evidence>
<dbReference type="PRINTS" id="PR00344">
    <property type="entry name" value="BCTRLSENSOR"/>
</dbReference>
<keyword evidence="13" id="KW-0175">Coiled coil</keyword>
<dbReference type="SUPFAM" id="SSF55785">
    <property type="entry name" value="PYP-like sensor domain (PAS domain)"/>
    <property type="match status" value="4"/>
</dbReference>
<accession>A0A0F9KKI6</accession>
<dbReference type="Pfam" id="PF13426">
    <property type="entry name" value="PAS_9"/>
    <property type="match status" value="1"/>
</dbReference>
<dbReference type="GO" id="GO:0000155">
    <property type="term" value="F:phosphorelay sensor kinase activity"/>
    <property type="evidence" value="ECO:0007669"/>
    <property type="project" value="InterPro"/>
</dbReference>
<dbReference type="Gene3D" id="3.40.50.2300">
    <property type="match status" value="1"/>
</dbReference>
<reference evidence="18" key="1">
    <citation type="journal article" date="2015" name="Nature">
        <title>Complex archaea that bridge the gap between prokaryotes and eukaryotes.</title>
        <authorList>
            <person name="Spang A."/>
            <person name="Saw J.H."/>
            <person name="Jorgensen S.L."/>
            <person name="Zaremba-Niedzwiedzka K."/>
            <person name="Martijn J."/>
            <person name="Lind A.E."/>
            <person name="van Eijk R."/>
            <person name="Schleper C."/>
            <person name="Guy L."/>
            <person name="Ettema T.J."/>
        </authorList>
    </citation>
    <scope>NUCLEOTIDE SEQUENCE</scope>
</reference>
<feature type="domain" description="Histidine kinase" evidence="14">
    <location>
        <begin position="1180"/>
        <end position="1401"/>
    </location>
</feature>
<dbReference type="GO" id="GO:0000156">
    <property type="term" value="F:phosphorelay response regulator activity"/>
    <property type="evidence" value="ECO:0007669"/>
    <property type="project" value="TreeGrafter"/>
</dbReference>
<protein>
    <recommendedName>
        <fullName evidence="3">histidine kinase</fullName>
        <ecNumber evidence="3">2.7.13.3</ecNumber>
    </recommendedName>
</protein>
<name>A0A0F9KKI6_9ZZZZ</name>
<feature type="domain" description="PAS" evidence="16">
    <location>
        <begin position="320"/>
        <end position="390"/>
    </location>
</feature>
<evidence type="ECO:0000259" key="17">
    <source>
        <dbReference type="PROSITE" id="PS50113"/>
    </source>
</evidence>